<accession>A0AAP2GQM6</accession>
<dbReference type="RefSeq" id="WP_254085403.1">
    <property type="nucleotide sequence ID" value="NZ_JAHESE010000016.1"/>
</dbReference>
<name>A0AAP2GQM6_9BACT</name>
<protein>
    <submittedName>
        <fullName evidence="2">Nuclear transport factor 2 family protein</fullName>
    </submittedName>
</protein>
<dbReference type="Gene3D" id="3.10.450.50">
    <property type="match status" value="1"/>
</dbReference>
<proteinExistence type="predicted"/>
<dbReference type="InterPro" id="IPR032710">
    <property type="entry name" value="NTF2-like_dom_sf"/>
</dbReference>
<dbReference type="AlphaFoldDB" id="A0AAP2GQM6"/>
<feature type="domain" description="SnoaL-like" evidence="1">
    <location>
        <begin position="6"/>
        <end position="130"/>
    </location>
</feature>
<evidence type="ECO:0000313" key="2">
    <source>
        <dbReference type="EMBL" id="MBT1709826.1"/>
    </source>
</evidence>
<evidence type="ECO:0000313" key="3">
    <source>
        <dbReference type="Proteomes" id="UP001319080"/>
    </source>
</evidence>
<dbReference type="Pfam" id="PF13577">
    <property type="entry name" value="SnoaL_4"/>
    <property type="match status" value="1"/>
</dbReference>
<reference evidence="2 3" key="1">
    <citation type="submission" date="2021-05" db="EMBL/GenBank/DDBJ databases">
        <title>A Polyphasic approach of four new species of the genus Ohtaekwangia: Ohtaekwangia histidinii sp. nov., Ohtaekwangia cretensis sp. nov., Ohtaekwangia indiensis sp. nov., Ohtaekwangia reichenbachii sp. nov. from diverse environment.</title>
        <authorList>
            <person name="Octaviana S."/>
        </authorList>
    </citation>
    <scope>NUCLEOTIDE SEQUENCE [LARGE SCALE GENOMIC DNA]</scope>
    <source>
        <strain evidence="2 3">PWU5</strain>
    </source>
</reference>
<keyword evidence="3" id="KW-1185">Reference proteome</keyword>
<dbReference type="Proteomes" id="UP001319080">
    <property type="component" value="Unassembled WGS sequence"/>
</dbReference>
<comment type="caution">
    <text evidence="2">The sequence shown here is derived from an EMBL/GenBank/DDBJ whole genome shotgun (WGS) entry which is preliminary data.</text>
</comment>
<sequence length="144" mass="16699">MENKSKRDEIIEVVNKLFIYTDTRQWSRLQDEVFTPIVQFDRGQEGTVDLSGADIARLWNEGFRDLGAIHHQAGNYLVSFGHESIEADVFCYAVAYHFTKSDPVEKLREFVGQYNLHVVLTDQGWRIDSFKYTLTYRSPDATTL</sequence>
<organism evidence="2 3">
    <name type="scientific">Dawidia cretensis</name>
    <dbReference type="NCBI Taxonomy" id="2782350"/>
    <lineage>
        <taxon>Bacteria</taxon>
        <taxon>Pseudomonadati</taxon>
        <taxon>Bacteroidota</taxon>
        <taxon>Cytophagia</taxon>
        <taxon>Cytophagales</taxon>
        <taxon>Chryseotaleaceae</taxon>
        <taxon>Dawidia</taxon>
    </lineage>
</organism>
<dbReference type="InterPro" id="IPR037401">
    <property type="entry name" value="SnoaL-like"/>
</dbReference>
<evidence type="ECO:0000259" key="1">
    <source>
        <dbReference type="Pfam" id="PF13577"/>
    </source>
</evidence>
<gene>
    <name evidence="2" type="ORF">KK062_16395</name>
</gene>
<dbReference type="EMBL" id="JAHESE010000016">
    <property type="protein sequence ID" value="MBT1709826.1"/>
    <property type="molecule type" value="Genomic_DNA"/>
</dbReference>
<dbReference type="SUPFAM" id="SSF54427">
    <property type="entry name" value="NTF2-like"/>
    <property type="match status" value="1"/>
</dbReference>